<sequence length="518" mass="59662">MNKKKRARRKSKYRDYNYSDLSGHKRDGTKLRPPFMQMDKVQMSSWADDHLPPMLWAALICAVLPREQYLGCFRAILETVAKWFAEGGVAFEVPPENENPADALYFSTILDLEALARLPDEQFEIFLRIPLRHPLGYAALRPLILLDSIPIINRWRHFIDVKPEPSDWQTLAKAIGQTIDHQSEASTDIRWFKVMLVILAERVRFGPAFEERIREFFEFPNRGEMRSVRPSIRSMEMTFRRKPGAKWVSDFWQECSDKTVCLDPTDPAQERLAPTALERTNVLSTRRDVFNRFMGCRTSVRTDSRLDSSFGLVFYALAILDEIGGGQCHEGILGRLGLRALVEAYVTLRYLCQKDDEKLWSGWRVFGAGQAKLAFLKVQEAVGDLPSFIDEDALYQIANEDKWQEYLDIDIGHWARANLRTLAEQCGAKDIYDKYYSWSSTFVHSHWGAVRDTNFITCQNPLHRLHRIPRVVHRRLTSMESDAVTIVNDMLRILDVLYPAPQPIGQIAFSSAIRQGVG</sequence>
<reference evidence="1 2" key="1">
    <citation type="submission" date="2018-06" db="EMBL/GenBank/DDBJ databases">
        <title>Genomic Encyclopedia of Type Strains, Phase IV (KMG-V): Genome sequencing to study the core and pangenomes of soil and plant-associated prokaryotes.</title>
        <authorList>
            <person name="Whitman W."/>
        </authorList>
    </citation>
    <scope>NUCLEOTIDE SEQUENCE [LARGE SCALE GENOMIC DNA]</scope>
    <source>
        <strain evidence="1 2">SRCL-318</strain>
    </source>
</reference>
<name>A0A2V4T927_9BURK</name>
<dbReference type="EMBL" id="QJSQ01000011">
    <property type="protein sequence ID" value="PYE22069.1"/>
    <property type="molecule type" value="Genomic_DNA"/>
</dbReference>
<protein>
    <submittedName>
        <fullName evidence="1">Uncharacterized protein</fullName>
    </submittedName>
</protein>
<evidence type="ECO:0000313" key="2">
    <source>
        <dbReference type="Proteomes" id="UP000247772"/>
    </source>
</evidence>
<evidence type="ECO:0000313" key="1">
    <source>
        <dbReference type="EMBL" id="PYE22069.1"/>
    </source>
</evidence>
<dbReference type="InterPro" id="IPR043733">
    <property type="entry name" value="DUF5677"/>
</dbReference>
<accession>A0A2V4T927</accession>
<dbReference type="Proteomes" id="UP000247772">
    <property type="component" value="Unassembled WGS sequence"/>
</dbReference>
<comment type="caution">
    <text evidence="1">The sequence shown here is derived from an EMBL/GenBank/DDBJ whole genome shotgun (WGS) entry which is preliminary data.</text>
</comment>
<dbReference type="AlphaFoldDB" id="A0A2V4T927"/>
<dbReference type="OrthoDB" id="1434112at2"/>
<proteinExistence type="predicted"/>
<dbReference type="Pfam" id="PF18928">
    <property type="entry name" value="DUF5677"/>
    <property type="match status" value="1"/>
</dbReference>
<gene>
    <name evidence="1" type="ORF">C7410_1112</name>
</gene>
<organism evidence="1 2">
    <name type="scientific">Paraburkholderia silvatlantica</name>
    <dbReference type="NCBI Taxonomy" id="321895"/>
    <lineage>
        <taxon>Bacteria</taxon>
        <taxon>Pseudomonadati</taxon>
        <taxon>Pseudomonadota</taxon>
        <taxon>Betaproteobacteria</taxon>
        <taxon>Burkholderiales</taxon>
        <taxon>Burkholderiaceae</taxon>
        <taxon>Paraburkholderia</taxon>
    </lineage>
</organism>
<dbReference type="RefSeq" id="WP_146242701.1">
    <property type="nucleotide sequence ID" value="NZ_QJSQ01000011.1"/>
</dbReference>